<dbReference type="Proteomes" id="UP000218811">
    <property type="component" value="Unassembled WGS sequence"/>
</dbReference>
<dbReference type="EMBL" id="KB467898">
    <property type="protein sequence ID" value="PCH36813.1"/>
    <property type="molecule type" value="Genomic_DNA"/>
</dbReference>
<dbReference type="AlphaFoldDB" id="A0A2H3JAH2"/>
<dbReference type="OMA" id="RTWHARA"/>
<sequence length="230" mass="26212">PQLLMAVCERIIEWLWTDFQMLKRCTLVCKAWTLRCRYLMQRNVCLRNRSKVQGHARRAWAQPHILQQARSVSVLGAKEGERAPILHLGTFAMMNMARLPLMWRLAIECAIWKPSDFHPLIFVHLSAFSPVTMLELSNVTFPKVRKFGRLVSALPSLVCLRCRDVLFTSTAPCASLAITHYPPSVRLTDLMIFSIDETSILRHPLTADIWMLIENPFMSFSSSVASLSAA</sequence>
<dbReference type="OrthoDB" id="2798901at2759"/>
<dbReference type="STRING" id="742152.A0A2H3JAH2"/>
<evidence type="ECO:0000313" key="1">
    <source>
        <dbReference type="EMBL" id="PCH36813.1"/>
    </source>
</evidence>
<accession>A0A2H3JAH2</accession>
<reference evidence="1 2" key="1">
    <citation type="journal article" date="2012" name="Science">
        <title>The Paleozoic origin of enzymatic lignin decomposition reconstructed from 31 fungal genomes.</title>
        <authorList>
            <person name="Floudas D."/>
            <person name="Binder M."/>
            <person name="Riley R."/>
            <person name="Barry K."/>
            <person name="Blanchette R.A."/>
            <person name="Henrissat B."/>
            <person name="Martinez A.T."/>
            <person name="Otillar R."/>
            <person name="Spatafora J.W."/>
            <person name="Yadav J.S."/>
            <person name="Aerts A."/>
            <person name="Benoit I."/>
            <person name="Boyd A."/>
            <person name="Carlson A."/>
            <person name="Copeland A."/>
            <person name="Coutinho P.M."/>
            <person name="de Vries R.P."/>
            <person name="Ferreira P."/>
            <person name="Findley K."/>
            <person name="Foster B."/>
            <person name="Gaskell J."/>
            <person name="Glotzer D."/>
            <person name="Gorecki P."/>
            <person name="Heitman J."/>
            <person name="Hesse C."/>
            <person name="Hori C."/>
            <person name="Igarashi K."/>
            <person name="Jurgens J.A."/>
            <person name="Kallen N."/>
            <person name="Kersten P."/>
            <person name="Kohler A."/>
            <person name="Kuees U."/>
            <person name="Kumar T.K.A."/>
            <person name="Kuo A."/>
            <person name="LaButti K."/>
            <person name="Larrondo L.F."/>
            <person name="Lindquist E."/>
            <person name="Ling A."/>
            <person name="Lombard V."/>
            <person name="Lucas S."/>
            <person name="Lundell T."/>
            <person name="Martin R."/>
            <person name="McLaughlin D.J."/>
            <person name="Morgenstern I."/>
            <person name="Morin E."/>
            <person name="Murat C."/>
            <person name="Nagy L.G."/>
            <person name="Nolan M."/>
            <person name="Ohm R.A."/>
            <person name="Patyshakuliyeva A."/>
            <person name="Rokas A."/>
            <person name="Ruiz-Duenas F.J."/>
            <person name="Sabat G."/>
            <person name="Salamov A."/>
            <person name="Samejima M."/>
            <person name="Schmutz J."/>
            <person name="Slot J.C."/>
            <person name="St John F."/>
            <person name="Stenlid J."/>
            <person name="Sun H."/>
            <person name="Sun S."/>
            <person name="Syed K."/>
            <person name="Tsang A."/>
            <person name="Wiebenga A."/>
            <person name="Young D."/>
            <person name="Pisabarro A."/>
            <person name="Eastwood D.C."/>
            <person name="Martin F."/>
            <person name="Cullen D."/>
            <person name="Grigoriev I.V."/>
            <person name="Hibbett D.S."/>
        </authorList>
    </citation>
    <scope>NUCLEOTIDE SEQUENCE [LARGE SCALE GENOMIC DNA]</scope>
    <source>
        <strain evidence="1 2">MD-104</strain>
    </source>
</reference>
<protein>
    <recommendedName>
        <fullName evidence="3">F-box domain-containing protein</fullName>
    </recommendedName>
</protein>
<organism evidence="1 2">
    <name type="scientific">Wolfiporia cocos (strain MD-104)</name>
    <name type="common">Brown rot fungus</name>
    <dbReference type="NCBI Taxonomy" id="742152"/>
    <lineage>
        <taxon>Eukaryota</taxon>
        <taxon>Fungi</taxon>
        <taxon>Dikarya</taxon>
        <taxon>Basidiomycota</taxon>
        <taxon>Agaricomycotina</taxon>
        <taxon>Agaricomycetes</taxon>
        <taxon>Polyporales</taxon>
        <taxon>Phaeolaceae</taxon>
        <taxon>Wolfiporia</taxon>
    </lineage>
</organism>
<keyword evidence="2" id="KW-1185">Reference proteome</keyword>
<name>A0A2H3JAH2_WOLCO</name>
<evidence type="ECO:0000313" key="2">
    <source>
        <dbReference type="Proteomes" id="UP000218811"/>
    </source>
</evidence>
<evidence type="ECO:0008006" key="3">
    <source>
        <dbReference type="Google" id="ProtNLM"/>
    </source>
</evidence>
<gene>
    <name evidence="1" type="ORF">WOLCODRAFT_83089</name>
</gene>
<feature type="non-terminal residue" evidence="1">
    <location>
        <position position="1"/>
    </location>
</feature>
<proteinExistence type="predicted"/>